<reference evidence="1" key="1">
    <citation type="submission" date="2022-02" db="EMBL/GenBank/DDBJ databases">
        <title>Plant Genome Project.</title>
        <authorList>
            <person name="Zhang R.-G."/>
        </authorList>
    </citation>
    <scope>NUCLEOTIDE SEQUENCE</scope>
    <source>
        <strain evidence="1">AT1</strain>
    </source>
</reference>
<protein>
    <submittedName>
        <fullName evidence="1">Uncharacterized protein</fullName>
    </submittedName>
</protein>
<name>A0ACC0LFA8_RHOML</name>
<evidence type="ECO:0000313" key="2">
    <source>
        <dbReference type="Proteomes" id="UP001062846"/>
    </source>
</evidence>
<evidence type="ECO:0000313" key="1">
    <source>
        <dbReference type="EMBL" id="KAI8527425.1"/>
    </source>
</evidence>
<gene>
    <name evidence="1" type="ORF">RHMOL_Rhmol12G0074400</name>
</gene>
<organism evidence="1 2">
    <name type="scientific">Rhododendron molle</name>
    <name type="common">Chinese azalea</name>
    <name type="synonym">Azalea mollis</name>
    <dbReference type="NCBI Taxonomy" id="49168"/>
    <lineage>
        <taxon>Eukaryota</taxon>
        <taxon>Viridiplantae</taxon>
        <taxon>Streptophyta</taxon>
        <taxon>Embryophyta</taxon>
        <taxon>Tracheophyta</taxon>
        <taxon>Spermatophyta</taxon>
        <taxon>Magnoliopsida</taxon>
        <taxon>eudicotyledons</taxon>
        <taxon>Gunneridae</taxon>
        <taxon>Pentapetalae</taxon>
        <taxon>asterids</taxon>
        <taxon>Ericales</taxon>
        <taxon>Ericaceae</taxon>
        <taxon>Ericoideae</taxon>
        <taxon>Rhodoreae</taxon>
        <taxon>Rhododendron</taxon>
    </lineage>
</organism>
<dbReference type="Proteomes" id="UP001062846">
    <property type="component" value="Chromosome 12"/>
</dbReference>
<accession>A0ACC0LFA8</accession>
<comment type="caution">
    <text evidence="1">The sequence shown here is derived from an EMBL/GenBank/DDBJ whole genome shotgun (WGS) entry which is preliminary data.</text>
</comment>
<dbReference type="EMBL" id="CM046399">
    <property type="protein sequence ID" value="KAI8527425.1"/>
    <property type="molecule type" value="Genomic_DNA"/>
</dbReference>
<sequence>MTDNITNGITRLFGWYVKNNANLNVRSQEVGGSSDKVDLDGVDMEIDSHKSLKSQFKMHIHVDFQCGTECYSLSIFIVSCPREGLCASGMNLSNQWFNYIIDREL</sequence>
<proteinExistence type="predicted"/>
<keyword evidence="2" id="KW-1185">Reference proteome</keyword>